<reference evidence="2 3" key="1">
    <citation type="submission" date="2016-04" db="EMBL/GenBank/DDBJ databases">
        <title>A degradative enzymes factory behind the ericoid mycorrhizal symbiosis.</title>
        <authorList>
            <consortium name="DOE Joint Genome Institute"/>
            <person name="Martino E."/>
            <person name="Morin E."/>
            <person name="Grelet G."/>
            <person name="Kuo A."/>
            <person name="Kohler A."/>
            <person name="Daghino S."/>
            <person name="Barry K."/>
            <person name="Choi C."/>
            <person name="Cichocki N."/>
            <person name="Clum A."/>
            <person name="Copeland A."/>
            <person name="Hainaut M."/>
            <person name="Haridas S."/>
            <person name="Labutti K."/>
            <person name="Lindquist E."/>
            <person name="Lipzen A."/>
            <person name="Khouja H.-R."/>
            <person name="Murat C."/>
            <person name="Ohm R."/>
            <person name="Olson A."/>
            <person name="Spatafora J."/>
            <person name="Veneault-Fourrey C."/>
            <person name="Henrissat B."/>
            <person name="Grigoriev I."/>
            <person name="Martin F."/>
            <person name="Perotto S."/>
        </authorList>
    </citation>
    <scope>NUCLEOTIDE SEQUENCE [LARGE SCALE GENOMIC DNA]</scope>
    <source>
        <strain evidence="2 3">F</strain>
    </source>
</reference>
<sequence length="253" mass="27558">MASKTDFIIVPGAWHGPEAFDPTSALLEKAGYTIHGVSLPCFGASPPLKNFDPDVQVIRDTVNKVLSSGKDAVLIYHSYGSVPGSEALSEYVKKLESGNQKEGWGKIRRLVFCCAFVLPEEGSLMAALQFNDLPWFIVNGDEVLPNTPEKIFYNDLSDEVAAPYIAAIKPHSYRTFSSQQSVAPWKVIPSTYIVCEKDQAIPLPVQEGMLAMAHQLAPTSFDVIERCSASHSPFISQPEWLAKMLIKAAGGAA</sequence>
<keyword evidence="3" id="KW-1185">Reference proteome</keyword>
<dbReference type="Gene3D" id="3.40.50.1820">
    <property type="entry name" value="alpha/beta hydrolase"/>
    <property type="match status" value="1"/>
</dbReference>
<dbReference type="AlphaFoldDB" id="A0A2J6RVD0"/>
<feature type="domain" description="AB hydrolase-1" evidence="1">
    <location>
        <begin position="8"/>
        <end position="243"/>
    </location>
</feature>
<proteinExistence type="predicted"/>
<dbReference type="PANTHER" id="PTHR37017:SF11">
    <property type="entry name" value="ESTERASE_LIPASE_THIOESTERASE DOMAIN-CONTAINING PROTEIN"/>
    <property type="match status" value="1"/>
</dbReference>
<evidence type="ECO:0000259" key="1">
    <source>
        <dbReference type="Pfam" id="PF12697"/>
    </source>
</evidence>
<dbReference type="GO" id="GO:0004177">
    <property type="term" value="F:aminopeptidase activity"/>
    <property type="evidence" value="ECO:0007669"/>
    <property type="project" value="UniProtKB-KW"/>
</dbReference>
<evidence type="ECO:0000313" key="2">
    <source>
        <dbReference type="EMBL" id="PMD42475.1"/>
    </source>
</evidence>
<keyword evidence="2" id="KW-0378">Hydrolase</keyword>
<protein>
    <submittedName>
        <fullName evidence="2">Prolyl aminopeptidase-like protein</fullName>
    </submittedName>
</protein>
<dbReference type="OrthoDB" id="1263307at2759"/>
<dbReference type="SUPFAM" id="SSF53474">
    <property type="entry name" value="alpha/beta-Hydrolases"/>
    <property type="match status" value="1"/>
</dbReference>
<name>A0A2J6RVD0_HYAVF</name>
<evidence type="ECO:0000313" key="3">
    <source>
        <dbReference type="Proteomes" id="UP000235786"/>
    </source>
</evidence>
<organism evidence="2 3">
    <name type="scientific">Hyaloscypha variabilis (strain UAMH 11265 / GT02V1 / F)</name>
    <name type="common">Meliniomyces variabilis</name>
    <dbReference type="NCBI Taxonomy" id="1149755"/>
    <lineage>
        <taxon>Eukaryota</taxon>
        <taxon>Fungi</taxon>
        <taxon>Dikarya</taxon>
        <taxon>Ascomycota</taxon>
        <taxon>Pezizomycotina</taxon>
        <taxon>Leotiomycetes</taxon>
        <taxon>Helotiales</taxon>
        <taxon>Hyaloscyphaceae</taxon>
        <taxon>Hyaloscypha</taxon>
        <taxon>Hyaloscypha variabilis</taxon>
    </lineage>
</organism>
<dbReference type="STRING" id="1149755.A0A2J6RVD0"/>
<keyword evidence="2" id="KW-0645">Protease</keyword>
<keyword evidence="2" id="KW-0031">Aminopeptidase</keyword>
<accession>A0A2J6RVD0</accession>
<dbReference type="InterPro" id="IPR052897">
    <property type="entry name" value="Sec-Metab_Biosynth_Hydrolase"/>
</dbReference>
<dbReference type="PANTHER" id="PTHR37017">
    <property type="entry name" value="AB HYDROLASE-1 DOMAIN-CONTAINING PROTEIN-RELATED"/>
    <property type="match status" value="1"/>
</dbReference>
<gene>
    <name evidence="2" type="ORF">L207DRAFT_543165</name>
</gene>
<dbReference type="Pfam" id="PF12697">
    <property type="entry name" value="Abhydrolase_6"/>
    <property type="match status" value="1"/>
</dbReference>
<dbReference type="EMBL" id="KZ613943">
    <property type="protein sequence ID" value="PMD42475.1"/>
    <property type="molecule type" value="Genomic_DNA"/>
</dbReference>
<dbReference type="InterPro" id="IPR029058">
    <property type="entry name" value="AB_hydrolase_fold"/>
</dbReference>
<dbReference type="Proteomes" id="UP000235786">
    <property type="component" value="Unassembled WGS sequence"/>
</dbReference>
<dbReference type="InterPro" id="IPR000073">
    <property type="entry name" value="AB_hydrolase_1"/>
</dbReference>